<keyword evidence="4" id="KW-1003">Cell membrane</keyword>
<gene>
    <name evidence="10" type="ORF">BW143_14580</name>
</gene>
<keyword evidence="6 9" id="KW-0029">Amino-acid transport</keyword>
<comment type="function">
    <text evidence="9">Component of the transport system for branched-chain amino acids.</text>
</comment>
<keyword evidence="3 9" id="KW-0813">Transport</keyword>
<keyword evidence="8 9" id="KW-0472">Membrane</keyword>
<evidence type="ECO:0000256" key="9">
    <source>
        <dbReference type="RuleBase" id="RU362122"/>
    </source>
</evidence>
<feature type="transmembrane region" description="Helical" evidence="9">
    <location>
        <begin position="314"/>
        <end position="335"/>
    </location>
</feature>
<proteinExistence type="inferred from homology"/>
<evidence type="ECO:0000256" key="4">
    <source>
        <dbReference type="ARBA" id="ARBA00022475"/>
    </source>
</evidence>
<dbReference type="NCBIfam" id="TIGR00796">
    <property type="entry name" value="livcs"/>
    <property type="match status" value="1"/>
</dbReference>
<dbReference type="GO" id="GO:0015820">
    <property type="term" value="P:L-leucine transport"/>
    <property type="evidence" value="ECO:0007669"/>
    <property type="project" value="TreeGrafter"/>
</dbReference>
<feature type="transmembrane region" description="Helical" evidence="9">
    <location>
        <begin position="271"/>
        <end position="293"/>
    </location>
</feature>
<evidence type="ECO:0000313" key="11">
    <source>
        <dbReference type="Proteomes" id="UP000187367"/>
    </source>
</evidence>
<dbReference type="Proteomes" id="UP000187367">
    <property type="component" value="Unassembled WGS sequence"/>
</dbReference>
<dbReference type="GeneID" id="92791040"/>
<feature type="transmembrane region" description="Helical" evidence="9">
    <location>
        <begin position="414"/>
        <end position="434"/>
    </location>
</feature>
<dbReference type="GO" id="GO:0015818">
    <property type="term" value="P:isoleucine transport"/>
    <property type="evidence" value="ECO:0007669"/>
    <property type="project" value="TreeGrafter"/>
</dbReference>
<feature type="transmembrane region" description="Helical" evidence="9">
    <location>
        <begin position="41"/>
        <end position="67"/>
    </location>
</feature>
<dbReference type="GO" id="GO:0005886">
    <property type="term" value="C:plasma membrane"/>
    <property type="evidence" value="ECO:0007669"/>
    <property type="project" value="UniProtKB-SubCell"/>
</dbReference>
<keyword evidence="7 9" id="KW-1133">Transmembrane helix</keyword>
<dbReference type="Pfam" id="PF05525">
    <property type="entry name" value="Branch_AA_trans"/>
    <property type="match status" value="1"/>
</dbReference>
<dbReference type="InterPro" id="IPR004685">
    <property type="entry name" value="Brnchd-chn_aa_trnsp_Livcs"/>
</dbReference>
<accession>A0A1R1QGZ2</accession>
<evidence type="ECO:0000256" key="2">
    <source>
        <dbReference type="ARBA" id="ARBA00008540"/>
    </source>
</evidence>
<evidence type="ECO:0000256" key="8">
    <source>
        <dbReference type="ARBA" id="ARBA00023136"/>
    </source>
</evidence>
<dbReference type="GO" id="GO:0015188">
    <property type="term" value="F:L-isoleucine transmembrane transporter activity"/>
    <property type="evidence" value="ECO:0007669"/>
    <property type="project" value="TreeGrafter"/>
</dbReference>
<dbReference type="GO" id="GO:0015190">
    <property type="term" value="F:L-leucine transmembrane transporter activity"/>
    <property type="evidence" value="ECO:0007669"/>
    <property type="project" value="TreeGrafter"/>
</dbReference>
<dbReference type="RefSeq" id="WP_076761443.1">
    <property type="nucleotide sequence ID" value="NZ_CP133085.1"/>
</dbReference>
<protein>
    <recommendedName>
        <fullName evidence="9">Branched-chain amino acid transport system carrier protein</fullName>
    </recommendedName>
</protein>
<reference evidence="10 11" key="1">
    <citation type="submission" date="2017-01" db="EMBL/GenBank/DDBJ databases">
        <title>Bacillus phylogenomics.</title>
        <authorList>
            <person name="Dunlap C."/>
        </authorList>
    </citation>
    <scope>NUCLEOTIDE SEQUENCE [LARGE SCALE GENOMIC DNA]</scope>
    <source>
        <strain evidence="10 11">NRRL B-41282</strain>
    </source>
</reference>
<dbReference type="OrthoDB" id="9783920at2"/>
<feature type="transmembrane region" description="Helical" evidence="9">
    <location>
        <begin position="151"/>
        <end position="175"/>
    </location>
</feature>
<feature type="transmembrane region" description="Helical" evidence="9">
    <location>
        <begin position="12"/>
        <end position="29"/>
    </location>
</feature>
<name>A0A1R1RWT7_9BACI</name>
<comment type="caution">
    <text evidence="10">The sequence shown here is derived from an EMBL/GenBank/DDBJ whole genome shotgun (WGS) entry which is preliminary data.</text>
</comment>
<feature type="transmembrane region" description="Helical" evidence="9">
    <location>
        <begin position="79"/>
        <end position="99"/>
    </location>
</feature>
<dbReference type="PANTHER" id="PTHR30588:SF8">
    <property type="entry name" value="BRANCHED-CHAIN AMINO ACID PERMEASE BRAB"/>
    <property type="match status" value="1"/>
</dbReference>
<dbReference type="EMBL" id="MTJL01000029">
    <property type="protein sequence ID" value="OMI03239.1"/>
    <property type="molecule type" value="Genomic_DNA"/>
</dbReference>
<organism evidence="10 11">
    <name type="scientific">Bacillus swezeyi</name>
    <dbReference type="NCBI Taxonomy" id="1925020"/>
    <lineage>
        <taxon>Bacteria</taxon>
        <taxon>Bacillati</taxon>
        <taxon>Bacillota</taxon>
        <taxon>Bacilli</taxon>
        <taxon>Bacillales</taxon>
        <taxon>Bacillaceae</taxon>
        <taxon>Bacillus</taxon>
    </lineage>
</organism>
<feature type="transmembrane region" description="Helical" evidence="9">
    <location>
        <begin position="119"/>
        <end position="139"/>
    </location>
</feature>
<feature type="transmembrane region" description="Helical" evidence="9">
    <location>
        <begin position="374"/>
        <end position="394"/>
    </location>
</feature>
<evidence type="ECO:0000256" key="1">
    <source>
        <dbReference type="ARBA" id="ARBA00004651"/>
    </source>
</evidence>
<evidence type="ECO:0000256" key="3">
    <source>
        <dbReference type="ARBA" id="ARBA00022448"/>
    </source>
</evidence>
<feature type="transmembrane region" description="Helical" evidence="9">
    <location>
        <begin position="226"/>
        <end position="251"/>
    </location>
</feature>
<keyword evidence="5 9" id="KW-0812">Transmembrane</keyword>
<accession>A0A1R1RWT7</accession>
<comment type="similarity">
    <text evidence="2 9">Belongs to the branched chain amino acid transporter family.</text>
</comment>
<sequence>MKTSLSARETTAIGLMLFALFFGAGNMIFPPQLGQAAGENVWPAIIGFLLTGVGLPLLGVIAVALTGSAKGLADKAHPVFGTILIVSIYLTIGPLFAIPRTGNVSYVIAVEPFLGQHSSNIYLFIFTLIFFGVTYFLALNPSKLVDRIGKILTPILLTVIAVLVIKAFITPMGSIGSVTKTYQSTPLFVGFLEGYKTMDAIASIVFGIVVISAIKERGVTNPKSIAASCIKAGIVAAVGLGLVYVSLAYLGATSVETVGSLDNGGEILSKASAYLFGSLGNAVLGIAILFACLTTSVGLVSSCGEYFSKLIPKLSYKTVVIIVSLFSLAIANFGLTEIISFSVPILSAIYPLAIVVVLFSFIDKLFNERREVYIGALIPTGILSIIDGLNAANIPLGTLNQVLGDTIPLYSVGIGWVIPAVIGAVIGYITTFFIPSQNDRLKKVS</sequence>
<evidence type="ECO:0000256" key="7">
    <source>
        <dbReference type="ARBA" id="ARBA00022989"/>
    </source>
</evidence>
<evidence type="ECO:0000313" key="10">
    <source>
        <dbReference type="EMBL" id="OMI03239.1"/>
    </source>
</evidence>
<dbReference type="GO" id="GO:0005304">
    <property type="term" value="F:L-valine transmembrane transporter activity"/>
    <property type="evidence" value="ECO:0007669"/>
    <property type="project" value="TreeGrafter"/>
</dbReference>
<comment type="subcellular location">
    <subcellularLocation>
        <location evidence="1 9">Cell membrane</location>
        <topology evidence="1 9">Multi-pass membrane protein</topology>
    </subcellularLocation>
</comment>
<dbReference type="AlphaFoldDB" id="A0A1R1RWT7"/>
<dbReference type="PANTHER" id="PTHR30588">
    <property type="entry name" value="BRANCHED-CHAIN AMINO ACID TRANSPORT SYSTEM 2 CARRIER PROTEIN"/>
    <property type="match status" value="1"/>
</dbReference>
<keyword evidence="11" id="KW-1185">Reference proteome</keyword>
<evidence type="ECO:0000256" key="5">
    <source>
        <dbReference type="ARBA" id="ARBA00022692"/>
    </source>
</evidence>
<evidence type="ECO:0000256" key="6">
    <source>
        <dbReference type="ARBA" id="ARBA00022970"/>
    </source>
</evidence>
<feature type="transmembrane region" description="Helical" evidence="9">
    <location>
        <begin position="341"/>
        <end position="362"/>
    </location>
</feature>
<feature type="transmembrane region" description="Helical" evidence="9">
    <location>
        <begin position="195"/>
        <end position="214"/>
    </location>
</feature>